<dbReference type="InterPro" id="IPR021338">
    <property type="entry name" value="DUF2953"/>
</dbReference>
<evidence type="ECO:0000313" key="3">
    <source>
        <dbReference type="Proteomes" id="UP000789845"/>
    </source>
</evidence>
<sequence length="231" mass="26686">MKWLIIALIIIIILLVTFILTKLTVILDYYHGNDNDHLKLEFKIWFGIIKYKKEIPMIKIDDNSPTIVVKEKTKKGRDEKTSKEEEKQIDKKDILNYLHNTKELLNHVVKLHNISKSFFSKVSVRRLEWHTVIGVGDAAYTAVATGGIWAVKGSILGIISHNMKLKEMPRMTVTPYFQYKVSQTRIRCMIQFRIGQAMLAGLKLIKFWKGGRPDFKSKSKSVLSQKKPKSV</sequence>
<keyword evidence="3" id="KW-1185">Reference proteome</keyword>
<organism evidence="2 3">
    <name type="scientific">Pseudoneobacillus rhizosphaerae</name>
    <dbReference type="NCBI Taxonomy" id="2880968"/>
    <lineage>
        <taxon>Bacteria</taxon>
        <taxon>Bacillati</taxon>
        <taxon>Bacillota</taxon>
        <taxon>Bacilli</taxon>
        <taxon>Bacillales</taxon>
        <taxon>Bacillaceae</taxon>
        <taxon>Pseudoneobacillus</taxon>
    </lineage>
</organism>
<comment type="caution">
    <text evidence="2">The sequence shown here is derived from an EMBL/GenBank/DDBJ whole genome shotgun (WGS) entry which is preliminary data.</text>
</comment>
<protein>
    <recommendedName>
        <fullName evidence="4">DUF2953 domain-containing protein</fullName>
    </recommendedName>
</protein>
<dbReference type="EMBL" id="CAKJTG010000014">
    <property type="protein sequence ID" value="CAG9608904.1"/>
    <property type="molecule type" value="Genomic_DNA"/>
</dbReference>
<dbReference type="Proteomes" id="UP000789845">
    <property type="component" value="Unassembled WGS sequence"/>
</dbReference>
<proteinExistence type="predicted"/>
<keyword evidence="1" id="KW-0472">Membrane</keyword>
<gene>
    <name evidence="2" type="ORF">NEOCIP111885_02622</name>
</gene>
<accession>A0A9C7GAH5</accession>
<dbReference type="RefSeq" id="WP_230497148.1">
    <property type="nucleotide sequence ID" value="NZ_CAKJTG010000014.1"/>
</dbReference>
<evidence type="ECO:0000313" key="2">
    <source>
        <dbReference type="EMBL" id="CAG9608904.1"/>
    </source>
</evidence>
<dbReference type="Pfam" id="PF11167">
    <property type="entry name" value="DUF2953"/>
    <property type="match status" value="1"/>
</dbReference>
<keyword evidence="1" id="KW-1133">Transmembrane helix</keyword>
<keyword evidence="1" id="KW-0812">Transmembrane</keyword>
<evidence type="ECO:0008006" key="4">
    <source>
        <dbReference type="Google" id="ProtNLM"/>
    </source>
</evidence>
<dbReference type="AlphaFoldDB" id="A0A9C7GAH5"/>
<feature type="transmembrane region" description="Helical" evidence="1">
    <location>
        <begin position="6"/>
        <end position="30"/>
    </location>
</feature>
<reference evidence="2" key="1">
    <citation type="submission" date="2021-10" db="EMBL/GenBank/DDBJ databases">
        <authorList>
            <person name="Criscuolo A."/>
        </authorList>
    </citation>
    <scope>NUCLEOTIDE SEQUENCE</scope>
    <source>
        <strain evidence="2">CIP111885</strain>
    </source>
</reference>
<name>A0A9C7GAH5_9BACI</name>
<evidence type="ECO:0000256" key="1">
    <source>
        <dbReference type="SAM" id="Phobius"/>
    </source>
</evidence>